<sequence length="91" mass="10373">MDDIKRQTEIEMKLQQNDLKKFVDEKRIQVIVYENGNTDSNSLTKSIPAASKSCYSEFNCLSVEDLLQFKKDDFDLGKVPVAPPPAELCLF</sequence>
<proteinExistence type="predicted"/>
<evidence type="ECO:0000313" key="3">
    <source>
        <dbReference type="Proteomes" id="UP000274756"/>
    </source>
</evidence>
<dbReference type="Proteomes" id="UP000038040">
    <property type="component" value="Unplaced"/>
</dbReference>
<protein>
    <submittedName>
        <fullName evidence="4">AGC-kinase C-terminal domain-containing protein</fullName>
    </submittedName>
</protein>
<dbReference type="Proteomes" id="UP000274756">
    <property type="component" value="Unassembled WGS sequence"/>
</dbReference>
<organism evidence="2 4">
    <name type="scientific">Dracunculus medinensis</name>
    <name type="common">Guinea worm</name>
    <dbReference type="NCBI Taxonomy" id="318479"/>
    <lineage>
        <taxon>Eukaryota</taxon>
        <taxon>Metazoa</taxon>
        <taxon>Ecdysozoa</taxon>
        <taxon>Nematoda</taxon>
        <taxon>Chromadorea</taxon>
        <taxon>Rhabditida</taxon>
        <taxon>Spirurina</taxon>
        <taxon>Dracunculoidea</taxon>
        <taxon>Dracunculidae</taxon>
        <taxon>Dracunculus</taxon>
    </lineage>
</organism>
<evidence type="ECO:0000313" key="1">
    <source>
        <dbReference type="EMBL" id="VDN52164.1"/>
    </source>
</evidence>
<dbReference type="AlphaFoldDB" id="A0A0N4UJZ7"/>
<gene>
    <name evidence="1" type="ORF">DME_LOCUS2137</name>
</gene>
<evidence type="ECO:0000313" key="2">
    <source>
        <dbReference type="Proteomes" id="UP000038040"/>
    </source>
</evidence>
<dbReference type="EMBL" id="UYYG01000047">
    <property type="protein sequence ID" value="VDN52164.1"/>
    <property type="molecule type" value="Genomic_DNA"/>
</dbReference>
<keyword evidence="3" id="KW-1185">Reference proteome</keyword>
<dbReference type="WBParaSite" id="DME_0000801201-mRNA-1">
    <property type="protein sequence ID" value="DME_0000801201-mRNA-1"/>
    <property type="gene ID" value="DME_0000801201"/>
</dbReference>
<name>A0A0N4UJZ7_DRAME</name>
<reference evidence="1 3" key="2">
    <citation type="submission" date="2018-11" db="EMBL/GenBank/DDBJ databases">
        <authorList>
            <consortium name="Pathogen Informatics"/>
        </authorList>
    </citation>
    <scope>NUCLEOTIDE SEQUENCE [LARGE SCALE GENOMIC DNA]</scope>
</reference>
<evidence type="ECO:0000313" key="4">
    <source>
        <dbReference type="WBParaSite" id="DME_0000801201-mRNA-1"/>
    </source>
</evidence>
<accession>A0A0N4UJZ7</accession>
<reference evidence="4" key="1">
    <citation type="submission" date="2017-02" db="UniProtKB">
        <authorList>
            <consortium name="WormBaseParasite"/>
        </authorList>
    </citation>
    <scope>IDENTIFICATION</scope>
</reference>